<gene>
    <name evidence="1" type="ORF">NAV_LOCUS10047</name>
</gene>
<protein>
    <submittedName>
        <fullName evidence="1">Uncharacterized protein</fullName>
    </submittedName>
</protein>
<dbReference type="Proteomes" id="UP000276991">
    <property type="component" value="Unassembled WGS sequence"/>
</dbReference>
<feature type="non-terminal residue" evidence="1">
    <location>
        <position position="1"/>
    </location>
</feature>
<proteinExistence type="predicted"/>
<dbReference type="EMBL" id="UPTC01005258">
    <property type="protein sequence ID" value="VBB35256.1"/>
    <property type="molecule type" value="Genomic_DNA"/>
</dbReference>
<name>A0A498T1V9_ACAVI</name>
<sequence>NYEMYVECDDWADWTVPQLSPLERIELLKAKCKQVHKWIGQGLKSDIPEPESPSVLVDENLFEVFPRPLFTYNAMEELD</sequence>
<reference evidence="1 2" key="1">
    <citation type="submission" date="2018-08" db="EMBL/GenBank/DDBJ databases">
        <authorList>
            <person name="Laetsch R D."/>
            <person name="Stevens L."/>
            <person name="Kumar S."/>
            <person name="Blaxter L. M."/>
        </authorList>
    </citation>
    <scope>NUCLEOTIDE SEQUENCE [LARGE SCALE GENOMIC DNA]</scope>
</reference>
<organism evidence="1 2">
    <name type="scientific">Acanthocheilonema viteae</name>
    <name type="common">Filarial nematode worm</name>
    <name type="synonym">Dipetalonema viteae</name>
    <dbReference type="NCBI Taxonomy" id="6277"/>
    <lineage>
        <taxon>Eukaryota</taxon>
        <taxon>Metazoa</taxon>
        <taxon>Ecdysozoa</taxon>
        <taxon>Nematoda</taxon>
        <taxon>Chromadorea</taxon>
        <taxon>Rhabditida</taxon>
        <taxon>Spirurina</taxon>
        <taxon>Spiruromorpha</taxon>
        <taxon>Filarioidea</taxon>
        <taxon>Onchocercidae</taxon>
        <taxon>Acanthocheilonema</taxon>
    </lineage>
</organism>
<evidence type="ECO:0000313" key="2">
    <source>
        <dbReference type="Proteomes" id="UP000276991"/>
    </source>
</evidence>
<evidence type="ECO:0000313" key="1">
    <source>
        <dbReference type="EMBL" id="VBB35256.1"/>
    </source>
</evidence>
<dbReference type="OrthoDB" id="5847100at2759"/>
<dbReference type="AlphaFoldDB" id="A0A498T1V9"/>
<keyword evidence="2" id="KW-1185">Reference proteome</keyword>
<accession>A0A498T1V9</accession>